<evidence type="ECO:0000256" key="2">
    <source>
        <dbReference type="SAM" id="MobiDB-lite"/>
    </source>
</evidence>
<evidence type="ECO:0000259" key="3">
    <source>
        <dbReference type="PROSITE" id="PS50102"/>
    </source>
</evidence>
<dbReference type="PANTHER" id="PTHR32343">
    <property type="entry name" value="SERINE/ARGININE-RICH SPLICING FACTOR"/>
    <property type="match status" value="1"/>
</dbReference>
<dbReference type="GO" id="GO:0003723">
    <property type="term" value="F:RNA binding"/>
    <property type="evidence" value="ECO:0007669"/>
    <property type="project" value="UniProtKB-UniRule"/>
</dbReference>
<reference evidence="4 5" key="1">
    <citation type="journal article" date="2009" name="Nature">
        <title>Evolution of pathogenicity and sexual reproduction in eight Candida genomes.</title>
        <authorList>
            <person name="Butler G."/>
            <person name="Rasmussen M.D."/>
            <person name="Lin M.F."/>
            <person name="Santos M.A."/>
            <person name="Sakthikumar S."/>
            <person name="Munro C.A."/>
            <person name="Rheinbay E."/>
            <person name="Grabherr M."/>
            <person name="Forche A."/>
            <person name="Reedy J.L."/>
            <person name="Agrafioti I."/>
            <person name="Arnaud M.B."/>
            <person name="Bates S."/>
            <person name="Brown A.J."/>
            <person name="Brunke S."/>
            <person name="Costanzo M.C."/>
            <person name="Fitzpatrick D.A."/>
            <person name="de Groot P.W."/>
            <person name="Harris D."/>
            <person name="Hoyer L.L."/>
            <person name="Hube B."/>
            <person name="Klis F.M."/>
            <person name="Kodira C."/>
            <person name="Lennard N."/>
            <person name="Logue M.E."/>
            <person name="Martin R."/>
            <person name="Neiman A.M."/>
            <person name="Nikolaou E."/>
            <person name="Quail M.A."/>
            <person name="Quinn J."/>
            <person name="Santos M.C."/>
            <person name="Schmitzberger F.F."/>
            <person name="Sherlock G."/>
            <person name="Shah P."/>
            <person name="Silverstein K.A."/>
            <person name="Skrzypek M.S."/>
            <person name="Soll D."/>
            <person name="Staggs R."/>
            <person name="Stansfield I."/>
            <person name="Stumpf M.P."/>
            <person name="Sudbery P.E."/>
            <person name="Srikantha T."/>
            <person name="Zeng Q."/>
            <person name="Berman J."/>
            <person name="Berriman M."/>
            <person name="Heitman J."/>
            <person name="Gow N.A."/>
            <person name="Lorenz M.C."/>
            <person name="Birren B.W."/>
            <person name="Kellis M."/>
            <person name="Cuomo C.A."/>
        </authorList>
    </citation>
    <scope>NUCLEOTIDE SEQUENCE [LARGE SCALE GENOMIC DNA]</scope>
    <source>
        <strain evidence="5">ATCC 6260 / CBS 566 / DSM 6381 / JCM 1539 / NBRC 10279 / NRRL Y-324</strain>
    </source>
</reference>
<keyword evidence="1" id="KW-0694">RNA-binding</keyword>
<proteinExistence type="predicted"/>
<dbReference type="PANTHER" id="PTHR32343:SF10">
    <property type="entry name" value="RNA-BINDING REGION RNP-1 DOMAIN-CONTAINING PROTEIN"/>
    <property type="match status" value="1"/>
</dbReference>
<dbReference type="HOGENOM" id="CLU_074138_2_0_1"/>
<dbReference type="PROSITE" id="PS50102">
    <property type="entry name" value="RRM"/>
    <property type="match status" value="1"/>
</dbReference>
<dbReference type="InParanoid" id="A5DIG6"/>
<evidence type="ECO:0000256" key="1">
    <source>
        <dbReference type="PROSITE-ProRule" id="PRU00176"/>
    </source>
</evidence>
<feature type="region of interest" description="Disordered" evidence="2">
    <location>
        <begin position="71"/>
        <end position="111"/>
    </location>
</feature>
<dbReference type="VEuPathDB" id="FungiDB:PGUG_03067"/>
<gene>
    <name evidence="4" type="ORF">PGUG_03067</name>
</gene>
<accession>A5DIG6</accession>
<dbReference type="SUPFAM" id="SSF54928">
    <property type="entry name" value="RNA-binding domain, RBD"/>
    <property type="match status" value="1"/>
</dbReference>
<dbReference type="GeneID" id="5126551"/>
<name>A5DIG6_PICGU</name>
<keyword evidence="5" id="KW-1185">Reference proteome</keyword>
<organism evidence="4 5">
    <name type="scientific">Meyerozyma guilliermondii (strain ATCC 6260 / CBS 566 / DSM 6381 / JCM 1539 / NBRC 10279 / NRRL Y-324)</name>
    <name type="common">Yeast</name>
    <name type="synonym">Candida guilliermondii</name>
    <dbReference type="NCBI Taxonomy" id="294746"/>
    <lineage>
        <taxon>Eukaryota</taxon>
        <taxon>Fungi</taxon>
        <taxon>Dikarya</taxon>
        <taxon>Ascomycota</taxon>
        <taxon>Saccharomycotina</taxon>
        <taxon>Pichiomycetes</taxon>
        <taxon>Debaryomycetaceae</taxon>
        <taxon>Meyerozyma</taxon>
    </lineage>
</organism>
<feature type="compositionally biased region" description="Basic and acidic residues" evidence="2">
    <location>
        <begin position="240"/>
        <end position="252"/>
    </location>
</feature>
<dbReference type="KEGG" id="pgu:PGUG_03067"/>
<dbReference type="Gene3D" id="3.30.70.330">
    <property type="match status" value="1"/>
</dbReference>
<protein>
    <recommendedName>
        <fullName evidence="3">RRM domain-containing protein</fullName>
    </recommendedName>
</protein>
<dbReference type="OrthoDB" id="7763451at2759"/>
<evidence type="ECO:0000313" key="5">
    <source>
        <dbReference type="Proteomes" id="UP000001997"/>
    </source>
</evidence>
<dbReference type="eggNOG" id="ENOG502S19D">
    <property type="taxonomic scope" value="Eukaryota"/>
</dbReference>
<dbReference type="Proteomes" id="UP000001997">
    <property type="component" value="Unassembled WGS sequence"/>
</dbReference>
<dbReference type="STRING" id="294746.A5DIG6"/>
<dbReference type="Pfam" id="PF00076">
    <property type="entry name" value="RRM_1"/>
    <property type="match status" value="1"/>
</dbReference>
<dbReference type="RefSeq" id="XP_001485338.2">
    <property type="nucleotide sequence ID" value="XM_001485288.1"/>
</dbReference>
<feature type="region of interest" description="Disordered" evidence="2">
    <location>
        <begin position="240"/>
        <end position="268"/>
    </location>
</feature>
<dbReference type="InterPro" id="IPR035979">
    <property type="entry name" value="RBD_domain_sf"/>
</dbReference>
<dbReference type="OMA" id="TQEMKPR"/>
<sequence length="268" mass="29660">MSSVIASNIPSSISYEKLQEFFSFCGSIKTINLVSKGEKTSTYEIHFQSEKALTTALLLNDAELNGVSIKVEENKGDAPPKYGESGASKEVSDNKIQDESTTTGDSKYDDISQEEKPKYAIMAQLLASGYQVSDNLIEKAISFDKEKGYSGKFKSFLADLDAKYIHSSQPDSTANRGIEKAQSTLNDLTNSFNKSSYSSRLSQYFEKAANHPYGIKIHRFYESLAKDVREVHEEAKRLTELRKERDEQRKVDQSAANASAGAAINSAN</sequence>
<evidence type="ECO:0000313" key="4">
    <source>
        <dbReference type="EMBL" id="EDK38969.2"/>
    </source>
</evidence>
<dbReference type="InterPro" id="IPR000504">
    <property type="entry name" value="RRM_dom"/>
</dbReference>
<dbReference type="SMART" id="SM00360">
    <property type="entry name" value="RRM"/>
    <property type="match status" value="1"/>
</dbReference>
<dbReference type="EMBL" id="CH408157">
    <property type="protein sequence ID" value="EDK38969.2"/>
    <property type="molecule type" value="Genomic_DNA"/>
</dbReference>
<dbReference type="InterPro" id="IPR012677">
    <property type="entry name" value="Nucleotide-bd_a/b_plait_sf"/>
</dbReference>
<feature type="domain" description="RRM" evidence="3">
    <location>
        <begin position="2"/>
        <end position="76"/>
    </location>
</feature>
<feature type="compositionally biased region" description="Low complexity" evidence="2">
    <location>
        <begin position="254"/>
        <end position="268"/>
    </location>
</feature>
<dbReference type="AlphaFoldDB" id="A5DIG6"/>